<dbReference type="InterPro" id="IPR036400">
    <property type="entry name" value="Cyt_B5-like_heme/steroid_sf"/>
</dbReference>
<dbReference type="GO" id="GO:0005789">
    <property type="term" value="C:endoplasmic reticulum membrane"/>
    <property type="evidence" value="ECO:0007669"/>
    <property type="project" value="UniProtKB-SubCell"/>
</dbReference>
<keyword evidence="4 13" id="KW-0812">Transmembrane</keyword>
<keyword evidence="10 13" id="KW-0472">Membrane</keyword>
<evidence type="ECO:0000256" key="4">
    <source>
        <dbReference type="ARBA" id="ARBA00022692"/>
    </source>
</evidence>
<reference evidence="15 16" key="1">
    <citation type="journal article" date="2019" name="Front. Genet.">
        <title>Whole-Genome Sequencing of the Opportunistic Yeast Pathogen Candida inconspicua Uncovers Its Hybrid Origin.</title>
        <authorList>
            <person name="Mixao V."/>
            <person name="Hansen A.P."/>
            <person name="Saus E."/>
            <person name="Boekhout T."/>
            <person name="Lass-Florl C."/>
            <person name="Gabaldon T."/>
        </authorList>
    </citation>
    <scope>NUCLEOTIDE SEQUENCE [LARGE SCALE GENOMIC DNA]</scope>
    <source>
        <strain evidence="15 16">CBS 180</strain>
    </source>
</reference>
<evidence type="ECO:0000256" key="2">
    <source>
        <dbReference type="ARBA" id="ARBA00022448"/>
    </source>
</evidence>
<evidence type="ECO:0000256" key="8">
    <source>
        <dbReference type="ARBA" id="ARBA00022982"/>
    </source>
</evidence>
<evidence type="ECO:0000256" key="10">
    <source>
        <dbReference type="ARBA" id="ARBA00023136"/>
    </source>
</evidence>
<dbReference type="GO" id="GO:0020037">
    <property type="term" value="F:heme binding"/>
    <property type="evidence" value="ECO:0007669"/>
    <property type="project" value="UniProtKB-UniRule"/>
</dbReference>
<evidence type="ECO:0000256" key="9">
    <source>
        <dbReference type="ARBA" id="ARBA00023004"/>
    </source>
</evidence>
<evidence type="ECO:0000313" key="16">
    <source>
        <dbReference type="Proteomes" id="UP000307173"/>
    </source>
</evidence>
<evidence type="ECO:0000256" key="12">
    <source>
        <dbReference type="ARBA" id="ARBA00038168"/>
    </source>
</evidence>
<sequence>MSTKSFTAEQVAEHNTRDDIWIIYNGKVYDVTQYLDEHPGGEEVILDCAGDDATEAFDDIGHSEDAHEQLESLLIGELIGGVKPKSASSDSSSGSGSDPNLALYAVIIAIIAAAAYFYLNQS</sequence>
<dbReference type="SUPFAM" id="SSF55856">
    <property type="entry name" value="Cytochrome b5-like heme/steroid binding domain"/>
    <property type="match status" value="1"/>
</dbReference>
<dbReference type="STRING" id="52247.A0A4T0WXF1"/>
<evidence type="ECO:0000256" key="6">
    <source>
        <dbReference type="ARBA" id="ARBA00022824"/>
    </source>
</evidence>
<keyword evidence="7" id="KW-0492">Microsome</keyword>
<dbReference type="FunFam" id="3.10.120.10:FF:000002">
    <property type="entry name" value="Cytochrome b5 type B"/>
    <property type="match status" value="1"/>
</dbReference>
<evidence type="ECO:0000256" key="1">
    <source>
        <dbReference type="ARBA" id="ARBA00004131"/>
    </source>
</evidence>
<dbReference type="PROSITE" id="PS00191">
    <property type="entry name" value="CYTOCHROME_B5_1"/>
    <property type="match status" value="1"/>
</dbReference>
<dbReference type="Pfam" id="PF00173">
    <property type="entry name" value="Cyt-b5"/>
    <property type="match status" value="1"/>
</dbReference>
<evidence type="ECO:0000256" key="5">
    <source>
        <dbReference type="ARBA" id="ARBA00022723"/>
    </source>
</evidence>
<protein>
    <recommendedName>
        <fullName evidence="14">Cytochrome b5 heme-binding domain-containing protein</fullName>
    </recommendedName>
</protein>
<keyword evidence="3 13" id="KW-0349">Heme</keyword>
<dbReference type="OrthoDB" id="260519at2759"/>
<feature type="transmembrane region" description="Helical" evidence="13">
    <location>
        <begin position="101"/>
        <end position="119"/>
    </location>
</feature>
<organism evidence="15 16">
    <name type="scientific">Pichia inconspicua</name>
    <dbReference type="NCBI Taxonomy" id="52247"/>
    <lineage>
        <taxon>Eukaryota</taxon>
        <taxon>Fungi</taxon>
        <taxon>Dikarya</taxon>
        <taxon>Ascomycota</taxon>
        <taxon>Saccharomycotina</taxon>
        <taxon>Pichiomycetes</taxon>
        <taxon>Pichiales</taxon>
        <taxon>Pichiaceae</taxon>
        <taxon>Pichia</taxon>
    </lineage>
</organism>
<dbReference type="PANTHER" id="PTHR19359:SF150">
    <property type="entry name" value="CYTOCHROME B5"/>
    <property type="match status" value="1"/>
</dbReference>
<evidence type="ECO:0000256" key="7">
    <source>
        <dbReference type="ARBA" id="ARBA00022848"/>
    </source>
</evidence>
<dbReference type="Proteomes" id="UP000307173">
    <property type="component" value="Unassembled WGS sequence"/>
</dbReference>
<evidence type="ECO:0000313" key="15">
    <source>
        <dbReference type="EMBL" id="TID18165.1"/>
    </source>
</evidence>
<keyword evidence="8" id="KW-0249">Electron transport</keyword>
<dbReference type="Gene3D" id="3.10.120.10">
    <property type="entry name" value="Cytochrome b5-like heme/steroid binding domain"/>
    <property type="match status" value="1"/>
</dbReference>
<comment type="subcellular location">
    <subcellularLocation>
        <location evidence="1">Endoplasmic reticulum membrane</location>
        <topology evidence="1">Single-pass membrane protein</topology>
        <orientation evidence="1">Cytoplasmic side</orientation>
    </subcellularLocation>
    <subcellularLocation>
        <location evidence="11">Microsome membrane</location>
        <topology evidence="11">Single-pass membrane protein</topology>
        <orientation evidence="11">Cytoplasmic side</orientation>
    </subcellularLocation>
</comment>
<dbReference type="PROSITE" id="PS50255">
    <property type="entry name" value="CYTOCHROME_B5_2"/>
    <property type="match status" value="1"/>
</dbReference>
<comment type="caution">
    <text evidence="15">The sequence shown here is derived from an EMBL/GenBank/DDBJ whole genome shotgun (WGS) entry which is preliminary data.</text>
</comment>
<keyword evidence="16" id="KW-1185">Reference proteome</keyword>
<evidence type="ECO:0000256" key="11">
    <source>
        <dbReference type="ARBA" id="ARBA00037877"/>
    </source>
</evidence>
<dbReference type="InterPro" id="IPR018506">
    <property type="entry name" value="Cyt_B5_heme-BS"/>
</dbReference>
<keyword evidence="2" id="KW-0813">Transport</keyword>
<name>A0A4T0WXF1_9ASCO</name>
<dbReference type="AlphaFoldDB" id="A0A4T0WXF1"/>
<dbReference type="SMART" id="SM01117">
    <property type="entry name" value="Cyt-b5"/>
    <property type="match status" value="1"/>
</dbReference>
<evidence type="ECO:0000259" key="14">
    <source>
        <dbReference type="PROSITE" id="PS50255"/>
    </source>
</evidence>
<accession>A0A4T0WXF1</accession>
<keyword evidence="5 13" id="KW-0479">Metal-binding</keyword>
<dbReference type="GO" id="GO:0046872">
    <property type="term" value="F:metal ion binding"/>
    <property type="evidence" value="ECO:0007669"/>
    <property type="project" value="UniProtKB-UniRule"/>
</dbReference>
<gene>
    <name evidence="15" type="ORF">CANINC_003906</name>
</gene>
<keyword evidence="13" id="KW-1133">Transmembrane helix</keyword>
<keyword evidence="6" id="KW-0256">Endoplasmic reticulum</keyword>
<comment type="similarity">
    <text evidence="12 13">Belongs to the cytochrome b5 family.</text>
</comment>
<proteinExistence type="inferred from homology"/>
<dbReference type="PRINTS" id="PR00363">
    <property type="entry name" value="CYTOCHROMEB5"/>
</dbReference>
<evidence type="ECO:0000256" key="3">
    <source>
        <dbReference type="ARBA" id="ARBA00022617"/>
    </source>
</evidence>
<keyword evidence="9 13" id="KW-0408">Iron</keyword>
<dbReference type="InterPro" id="IPR050668">
    <property type="entry name" value="Cytochrome_b5"/>
</dbReference>
<dbReference type="EMBL" id="SELW01000612">
    <property type="protein sequence ID" value="TID18165.1"/>
    <property type="molecule type" value="Genomic_DNA"/>
</dbReference>
<evidence type="ECO:0000256" key="13">
    <source>
        <dbReference type="RuleBase" id="RU362121"/>
    </source>
</evidence>
<feature type="domain" description="Cytochrome b5 heme-binding" evidence="14">
    <location>
        <begin position="3"/>
        <end position="79"/>
    </location>
</feature>
<dbReference type="InterPro" id="IPR001199">
    <property type="entry name" value="Cyt_B5-like_heme/steroid-bd"/>
</dbReference>
<dbReference type="PANTHER" id="PTHR19359">
    <property type="entry name" value="CYTOCHROME B5"/>
    <property type="match status" value="1"/>
</dbReference>